<dbReference type="Proteomes" id="UP001281761">
    <property type="component" value="Unassembled WGS sequence"/>
</dbReference>
<dbReference type="PROSITE" id="PS50968">
    <property type="entry name" value="BIOTINYL_LIPOYL"/>
    <property type="match status" value="1"/>
</dbReference>
<dbReference type="Gene3D" id="2.40.50.100">
    <property type="match status" value="1"/>
</dbReference>
<dbReference type="InterPro" id="IPR013785">
    <property type="entry name" value="Aldolase_TIM"/>
</dbReference>
<evidence type="ECO:0000259" key="10">
    <source>
        <dbReference type="PROSITE" id="PS50980"/>
    </source>
</evidence>
<keyword evidence="13" id="KW-0670">Pyruvate</keyword>
<dbReference type="EC" id="2.1.3.15" evidence="1"/>
<evidence type="ECO:0000313" key="13">
    <source>
        <dbReference type="EMBL" id="KAK2952209.1"/>
    </source>
</evidence>
<evidence type="ECO:0000256" key="2">
    <source>
        <dbReference type="ARBA" id="ARBA00022516"/>
    </source>
</evidence>
<evidence type="ECO:0000259" key="11">
    <source>
        <dbReference type="PROSITE" id="PS50989"/>
    </source>
</evidence>
<dbReference type="Pfam" id="PF03255">
    <property type="entry name" value="ACCA"/>
    <property type="match status" value="1"/>
</dbReference>
<keyword evidence="7" id="KW-0275">Fatty acid biosynthesis</keyword>
<dbReference type="PANTHER" id="PTHR43778:SF2">
    <property type="entry name" value="PYRUVATE CARBOXYLASE, MITOCHONDRIAL"/>
    <property type="match status" value="1"/>
</dbReference>
<feature type="domain" description="Lipoyl-binding" evidence="9">
    <location>
        <begin position="1266"/>
        <end position="1335"/>
    </location>
</feature>
<dbReference type="InterPro" id="IPR011762">
    <property type="entry name" value="COA_CT_N"/>
</dbReference>
<dbReference type="InterPro" id="IPR034733">
    <property type="entry name" value="AcCoA_carboxyl_beta"/>
</dbReference>
<dbReference type="NCBIfam" id="NF006761">
    <property type="entry name" value="PRK09282.1"/>
    <property type="match status" value="1"/>
</dbReference>
<evidence type="ECO:0000256" key="5">
    <source>
        <dbReference type="ARBA" id="ARBA00022840"/>
    </source>
</evidence>
<dbReference type="Pfam" id="PF00682">
    <property type="entry name" value="HMGL-like"/>
    <property type="match status" value="1"/>
</dbReference>
<dbReference type="InterPro" id="IPR055268">
    <property type="entry name" value="PCB-like"/>
</dbReference>
<dbReference type="PRINTS" id="PR01069">
    <property type="entry name" value="ACCCTRFRASEA"/>
</dbReference>
<evidence type="ECO:0000259" key="9">
    <source>
        <dbReference type="PROSITE" id="PS50968"/>
    </source>
</evidence>
<evidence type="ECO:0000256" key="7">
    <source>
        <dbReference type="ARBA" id="ARBA00023160"/>
    </source>
</evidence>
<evidence type="ECO:0000256" key="8">
    <source>
        <dbReference type="ARBA" id="ARBA00049152"/>
    </source>
</evidence>
<dbReference type="InterPro" id="IPR011053">
    <property type="entry name" value="Single_hybrid_motif"/>
</dbReference>
<accession>A0ABQ9XN42</accession>
<dbReference type="SUPFAM" id="SSF52096">
    <property type="entry name" value="ClpP/crotonase"/>
    <property type="match status" value="2"/>
</dbReference>
<dbReference type="Pfam" id="PF02436">
    <property type="entry name" value="PYC_OADA"/>
    <property type="match status" value="1"/>
</dbReference>
<protein>
    <recommendedName>
        <fullName evidence="1">acetyl-CoA carboxytransferase</fullName>
        <ecNumber evidence="1">2.1.3.15</ecNumber>
    </recommendedName>
</protein>
<dbReference type="PANTHER" id="PTHR43778">
    <property type="entry name" value="PYRUVATE CARBOXYLASE"/>
    <property type="match status" value="1"/>
</dbReference>
<keyword evidence="6" id="KW-0443">Lipid metabolism</keyword>
<keyword evidence="13" id="KW-0436">Ligase</keyword>
<keyword evidence="4" id="KW-0276">Fatty acid metabolism</keyword>
<dbReference type="PROSITE" id="PS50989">
    <property type="entry name" value="COA_CT_CTER"/>
    <property type="match status" value="1"/>
</dbReference>
<dbReference type="Pfam" id="PF00364">
    <property type="entry name" value="Biotin_lipoyl"/>
    <property type="match status" value="1"/>
</dbReference>
<keyword evidence="3" id="KW-0547">Nucleotide-binding</keyword>
<evidence type="ECO:0000256" key="6">
    <source>
        <dbReference type="ARBA" id="ARBA00023098"/>
    </source>
</evidence>
<comment type="catalytic activity">
    <reaction evidence="8">
        <text>N(6)-carboxybiotinyl-L-lysyl-[protein] + acetyl-CoA = N(6)-biotinyl-L-lysyl-[protein] + malonyl-CoA</text>
        <dbReference type="Rhea" id="RHEA:54728"/>
        <dbReference type="Rhea" id="RHEA-COMP:10505"/>
        <dbReference type="Rhea" id="RHEA-COMP:10506"/>
        <dbReference type="ChEBI" id="CHEBI:57288"/>
        <dbReference type="ChEBI" id="CHEBI:57384"/>
        <dbReference type="ChEBI" id="CHEBI:83144"/>
        <dbReference type="ChEBI" id="CHEBI:83145"/>
        <dbReference type="EC" id="2.1.3.15"/>
    </reaction>
</comment>
<keyword evidence="5" id="KW-0067">ATP-binding</keyword>
<dbReference type="InterPro" id="IPR011763">
    <property type="entry name" value="COA_CT_C"/>
</dbReference>
<dbReference type="InterPro" id="IPR001095">
    <property type="entry name" value="Acetyl_CoA_COase_a_su"/>
</dbReference>
<comment type="caution">
    <text evidence="13">The sequence shown here is derived from an EMBL/GenBank/DDBJ whole genome shotgun (WGS) entry which is preliminary data.</text>
</comment>
<dbReference type="SUPFAM" id="SSF51230">
    <property type="entry name" value="Single hybrid motif"/>
    <property type="match status" value="1"/>
</dbReference>
<dbReference type="Pfam" id="PF01039">
    <property type="entry name" value="Carboxyl_trans"/>
    <property type="match status" value="1"/>
</dbReference>
<keyword evidence="2" id="KW-0444">Lipid biosynthesis</keyword>
<dbReference type="Gene3D" id="3.90.226.10">
    <property type="entry name" value="2-enoyl-CoA Hydratase, Chain A, domain 1"/>
    <property type="match status" value="2"/>
</dbReference>
<feature type="domain" description="Pyruvate carboxyltransferase" evidence="12">
    <location>
        <begin position="697"/>
        <end position="965"/>
    </location>
</feature>
<evidence type="ECO:0000313" key="14">
    <source>
        <dbReference type="Proteomes" id="UP001281761"/>
    </source>
</evidence>
<dbReference type="PROSITE" id="PS50980">
    <property type="entry name" value="COA_CT_NTER"/>
    <property type="match status" value="1"/>
</dbReference>
<evidence type="ECO:0000256" key="4">
    <source>
        <dbReference type="ARBA" id="ARBA00022832"/>
    </source>
</evidence>
<dbReference type="GO" id="GO:0004736">
    <property type="term" value="F:pyruvate carboxylase activity"/>
    <property type="evidence" value="ECO:0007669"/>
    <property type="project" value="UniProtKB-EC"/>
</dbReference>
<evidence type="ECO:0000259" key="12">
    <source>
        <dbReference type="PROSITE" id="PS50991"/>
    </source>
</evidence>
<dbReference type="InterPro" id="IPR029045">
    <property type="entry name" value="ClpP/crotonase-like_dom_sf"/>
</dbReference>
<name>A0ABQ9XN42_9EUKA</name>
<evidence type="ECO:0000256" key="1">
    <source>
        <dbReference type="ARBA" id="ARBA00011883"/>
    </source>
</evidence>
<dbReference type="SUPFAM" id="SSF51569">
    <property type="entry name" value="Aldolase"/>
    <property type="match status" value="1"/>
</dbReference>
<evidence type="ECO:0000256" key="3">
    <source>
        <dbReference type="ARBA" id="ARBA00022741"/>
    </source>
</evidence>
<dbReference type="CDD" id="cd07937">
    <property type="entry name" value="DRE_TIM_PC_TC_5S"/>
    <property type="match status" value="1"/>
</dbReference>
<reference evidence="13 14" key="1">
    <citation type="journal article" date="2022" name="bioRxiv">
        <title>Genomics of Preaxostyla Flagellates Illuminates Evolutionary Transitions and the Path Towards Mitochondrial Loss.</title>
        <authorList>
            <person name="Novak L.V.F."/>
            <person name="Treitli S.C."/>
            <person name="Pyrih J."/>
            <person name="Halakuc P."/>
            <person name="Pipaliya S.V."/>
            <person name="Vacek V."/>
            <person name="Brzon O."/>
            <person name="Soukal P."/>
            <person name="Eme L."/>
            <person name="Dacks J.B."/>
            <person name="Karnkowska A."/>
            <person name="Elias M."/>
            <person name="Hampl V."/>
        </authorList>
    </citation>
    <scope>NUCLEOTIDE SEQUENCE [LARGE SCALE GENOMIC DNA]</scope>
    <source>
        <strain evidence="13">NAU3</strain>
        <tissue evidence="13">Gut</tissue>
    </source>
</reference>
<dbReference type="PROSITE" id="PS50991">
    <property type="entry name" value="PYR_CT"/>
    <property type="match status" value="1"/>
</dbReference>
<dbReference type="CDD" id="cd06850">
    <property type="entry name" value="biotinyl_domain"/>
    <property type="match status" value="1"/>
</dbReference>
<feature type="domain" description="CoA carboxyltransferase N-terminal" evidence="10">
    <location>
        <begin position="1"/>
        <end position="251"/>
    </location>
</feature>
<proteinExistence type="predicted"/>
<organism evidence="13 14">
    <name type="scientific">Blattamonas nauphoetae</name>
    <dbReference type="NCBI Taxonomy" id="2049346"/>
    <lineage>
        <taxon>Eukaryota</taxon>
        <taxon>Metamonada</taxon>
        <taxon>Preaxostyla</taxon>
        <taxon>Oxymonadida</taxon>
        <taxon>Blattamonas</taxon>
    </lineage>
</organism>
<dbReference type="EMBL" id="JARBJD010000107">
    <property type="protein sequence ID" value="KAK2952209.1"/>
    <property type="molecule type" value="Genomic_DNA"/>
</dbReference>
<feature type="domain" description="CoA carboxyltransferase C-terminal" evidence="11">
    <location>
        <begin position="259"/>
        <end position="528"/>
    </location>
</feature>
<keyword evidence="14" id="KW-1185">Reference proteome</keyword>
<gene>
    <name evidence="13" type="ORF">BLNAU_12912</name>
</gene>
<dbReference type="InterPro" id="IPR003379">
    <property type="entry name" value="Carboxylase_cons_dom"/>
</dbReference>
<dbReference type="InterPro" id="IPR000891">
    <property type="entry name" value="PYR_CT"/>
</dbReference>
<dbReference type="Gene3D" id="3.20.20.70">
    <property type="entry name" value="Aldolase class I"/>
    <property type="match status" value="1"/>
</dbReference>
<dbReference type="SUPFAM" id="SSF89000">
    <property type="entry name" value="post-HMGL domain-like"/>
    <property type="match status" value="1"/>
</dbReference>
<sequence>MMMSTHYGRDPLMATTTTECQYLFEDIACKDFLDFSFGGKNYQETVKQDSVKNGQLCGIVVARCKTNNVEYIRIDMNFKYFGGSLGCAEGEKLTQAFEYAVANRLPVVLFSKSGGVRMQEGAVALMMMAKVSVAVSGLKAARLPFINVFEDPTYGGVSASYAMQADIRIGIKGARVGFAGPNVIMNTMYNQSQSAYDEACPKGFQSAEFLHEHGQLDTLVSSEEEALKIAITLFDLIVNSLPSDTSKEVASVFTNATIPELAEEESLKNSREIKIRDYNRGRQLDRIQAQDICTTVLEGYTELSGDGQIGTDHCIHGGIARLPVYESAQGLTRGQTVIVVGTFKAHTDGEFAEMGYAMSTPQGYRTALRLMKLAEHFRIPALALIDTVGAEPSFAAERDGQSEAIATNLLEMAKLRTPLLSCVLGEGGSGGALGLAMGNSVAMFSSAWYSVISPEGAASILGRYKDEAHKKEQLPKDAAELATAQHIYADQLLKSGVIDAIIWEDEDLDKPRETFQAFPNIKKRFLNWVWTKLKEFCPLSEDDLVKQRYNRFRALGPFDRVPRDTLDLWKKEIEEKEAATGKPAARVIPAKPVPPRFVHQVVDYVLNAPAAYFKTKQSLKLPPVPTLPTTASVQMKKEREESKAKFLAEYETKKSAGGDLAALEKERLSRMNAKAVLDEAGPEALSQWLIDNSAKRVLVTDTAFRDAHQSLLATRLRTVDMLNCAEEVSNVMNDAFSLEMWGGATFDVALRFLHEDPFERVRLLRKKIPNICFQMLIRGSNVVGYTNYPDNAVERFCEVSAKAGIDIFRIFDCFNDLGKMEASINAVRKAGKVAEVCICYTSDFLDPEEKVYTLDYYADLAVKIEGMGAHILGIKDMAGLMKPQNAAPFIEKLRSVTKLPIHFHTHNTSGAALASCLEMARAGCEIVDLANSALGDLTSQPSLNAFLAATANTPRPSTIPYKAVEPLASYLSGVRSLYQHLEVGQLSSTARVYDHEIPGGQYSNLLQQSKQLGIFDKWDEALDYYRDCNKALGNVIKVTPSSKAVGDMALFLLNKGASIQDVLDGKVTSGWPESVHNILRGDMGFPHHWKQKTGDQLPGHVHRLREVVGITEIRGETAKKPPLDFEKLEIDREAEFGEKLNEEEIVSSIMYPAIYPIYRKFIDKFGDMAMFVPTRLFHFGLEPGQTITMKIPFNRIDADLKESLGLTSETGPYETLEIQLIRISAPDFYNTVTLTVRVNKQVYQTKVTLKAADAIANLVKADPANKCQIGSSIPGTVSDISVTPGAKVQLGQNLAKITSMKMEVHVQSPFEGVVESIAVKDGMKVATNSLLFKLKPTQ</sequence>
<dbReference type="InterPro" id="IPR000089">
    <property type="entry name" value="Biotin_lipoyl"/>
</dbReference>